<accession>A0ABP6ICE7</accession>
<organism evidence="1 2">
    <name type="scientific">Streptosporangium fragile</name>
    <dbReference type="NCBI Taxonomy" id="46186"/>
    <lineage>
        <taxon>Bacteria</taxon>
        <taxon>Bacillati</taxon>
        <taxon>Actinomycetota</taxon>
        <taxon>Actinomycetes</taxon>
        <taxon>Streptosporangiales</taxon>
        <taxon>Streptosporangiaceae</taxon>
        <taxon>Streptosporangium</taxon>
    </lineage>
</organism>
<gene>
    <name evidence="1" type="ORF">GCM10010517_20380</name>
</gene>
<reference evidence="2" key="1">
    <citation type="journal article" date="2019" name="Int. J. Syst. Evol. Microbiol.">
        <title>The Global Catalogue of Microorganisms (GCM) 10K type strain sequencing project: providing services to taxonomists for standard genome sequencing and annotation.</title>
        <authorList>
            <consortium name="The Broad Institute Genomics Platform"/>
            <consortium name="The Broad Institute Genome Sequencing Center for Infectious Disease"/>
            <person name="Wu L."/>
            <person name="Ma J."/>
        </authorList>
    </citation>
    <scope>NUCLEOTIDE SEQUENCE [LARGE SCALE GENOMIC DNA]</scope>
    <source>
        <strain evidence="2">JCM 6242</strain>
    </source>
</reference>
<evidence type="ECO:0000313" key="2">
    <source>
        <dbReference type="Proteomes" id="UP001500831"/>
    </source>
</evidence>
<dbReference type="Proteomes" id="UP001500831">
    <property type="component" value="Unassembled WGS sequence"/>
</dbReference>
<keyword evidence="2" id="KW-1185">Reference proteome</keyword>
<evidence type="ECO:0000313" key="1">
    <source>
        <dbReference type="EMBL" id="GAA2861657.1"/>
    </source>
</evidence>
<name>A0ABP6ICE7_9ACTN</name>
<dbReference type="EMBL" id="BAAAVI010000011">
    <property type="protein sequence ID" value="GAA2861657.1"/>
    <property type="molecule type" value="Genomic_DNA"/>
</dbReference>
<protein>
    <submittedName>
        <fullName evidence="1">Uncharacterized protein</fullName>
    </submittedName>
</protein>
<sequence>MGERAVATMTASGMWLSWVRFQSSSGAYRAVCRKPRPGAPPEQNFVLDAQGLRPAAVPDAGRAYGGARAGVWETWPYMPGAGVWQI</sequence>
<comment type="caution">
    <text evidence="1">The sequence shown here is derived from an EMBL/GenBank/DDBJ whole genome shotgun (WGS) entry which is preliminary data.</text>
</comment>
<proteinExistence type="predicted"/>